<name>A0A3M7PPM3_BRAPC</name>
<accession>A0A3M7PPM3</accession>
<comment type="caution">
    <text evidence="1">The sequence shown here is derived from an EMBL/GenBank/DDBJ whole genome shotgun (WGS) entry which is preliminary data.</text>
</comment>
<dbReference type="AlphaFoldDB" id="A0A3M7PPM3"/>
<keyword evidence="2" id="KW-1185">Reference proteome</keyword>
<organism evidence="1 2">
    <name type="scientific">Brachionus plicatilis</name>
    <name type="common">Marine rotifer</name>
    <name type="synonym">Brachionus muelleri</name>
    <dbReference type="NCBI Taxonomy" id="10195"/>
    <lineage>
        <taxon>Eukaryota</taxon>
        <taxon>Metazoa</taxon>
        <taxon>Spiralia</taxon>
        <taxon>Gnathifera</taxon>
        <taxon>Rotifera</taxon>
        <taxon>Eurotatoria</taxon>
        <taxon>Monogononta</taxon>
        <taxon>Pseudotrocha</taxon>
        <taxon>Ploima</taxon>
        <taxon>Brachionidae</taxon>
        <taxon>Brachionus</taxon>
    </lineage>
</organism>
<evidence type="ECO:0000313" key="1">
    <source>
        <dbReference type="EMBL" id="RNA00954.1"/>
    </source>
</evidence>
<gene>
    <name evidence="1" type="ORF">BpHYR1_046378</name>
</gene>
<reference evidence="1 2" key="1">
    <citation type="journal article" date="2018" name="Sci. Rep.">
        <title>Genomic signatures of local adaptation to the degree of environmental predictability in rotifers.</title>
        <authorList>
            <person name="Franch-Gras L."/>
            <person name="Hahn C."/>
            <person name="Garcia-Roger E.M."/>
            <person name="Carmona M.J."/>
            <person name="Serra M."/>
            <person name="Gomez A."/>
        </authorList>
    </citation>
    <scope>NUCLEOTIDE SEQUENCE [LARGE SCALE GENOMIC DNA]</scope>
    <source>
        <strain evidence="1">HYR1</strain>
    </source>
</reference>
<protein>
    <submittedName>
        <fullName evidence="1">Uncharacterized protein</fullName>
    </submittedName>
</protein>
<dbReference type="EMBL" id="REGN01009545">
    <property type="protein sequence ID" value="RNA00954.1"/>
    <property type="molecule type" value="Genomic_DNA"/>
</dbReference>
<evidence type="ECO:0000313" key="2">
    <source>
        <dbReference type="Proteomes" id="UP000276133"/>
    </source>
</evidence>
<proteinExistence type="predicted"/>
<dbReference type="Proteomes" id="UP000276133">
    <property type="component" value="Unassembled WGS sequence"/>
</dbReference>
<sequence length="140" mass="16614">MSIKLDNQKKYLLPFHLSFDLALTLWLLNNFGCKNKILNLLKMCLIPFLYSSKILDYDEDILSRMLNISEDEYKIPFKINNYLNKIIFSKLNFSSSKLKFMIKYFDINKELLIQNVVSIKIKTNNKIVKKSEVLENDHIQ</sequence>